<dbReference type="Pfam" id="PF03773">
    <property type="entry name" value="ArsP_1"/>
    <property type="match status" value="1"/>
</dbReference>
<evidence type="ECO:0000256" key="4">
    <source>
        <dbReference type="ARBA" id="ARBA00022692"/>
    </source>
</evidence>
<keyword evidence="3" id="KW-1003">Cell membrane</keyword>
<feature type="transmembrane region" description="Helical" evidence="7">
    <location>
        <begin position="12"/>
        <end position="33"/>
    </location>
</feature>
<keyword evidence="5 7" id="KW-1133">Transmembrane helix</keyword>
<keyword evidence="9" id="KW-1185">Reference proteome</keyword>
<feature type="transmembrane region" description="Helical" evidence="7">
    <location>
        <begin position="89"/>
        <end position="111"/>
    </location>
</feature>
<evidence type="ECO:0000256" key="5">
    <source>
        <dbReference type="ARBA" id="ARBA00022989"/>
    </source>
</evidence>
<evidence type="ECO:0000256" key="2">
    <source>
        <dbReference type="ARBA" id="ARBA00006386"/>
    </source>
</evidence>
<proteinExistence type="inferred from homology"/>
<dbReference type="InterPro" id="IPR052923">
    <property type="entry name" value="UPF0718"/>
</dbReference>
<feature type="transmembrane region" description="Helical" evidence="7">
    <location>
        <begin position="152"/>
        <end position="175"/>
    </location>
</feature>
<feature type="transmembrane region" description="Helical" evidence="7">
    <location>
        <begin position="123"/>
        <end position="146"/>
    </location>
</feature>
<dbReference type="GO" id="GO:0005886">
    <property type="term" value="C:plasma membrane"/>
    <property type="evidence" value="ECO:0007669"/>
    <property type="project" value="UniProtKB-SubCell"/>
</dbReference>
<evidence type="ECO:0000256" key="6">
    <source>
        <dbReference type="ARBA" id="ARBA00023136"/>
    </source>
</evidence>
<evidence type="ECO:0000313" key="8">
    <source>
        <dbReference type="EMBL" id="MCZ8535095.1"/>
    </source>
</evidence>
<comment type="similarity">
    <text evidence="2">Belongs to the UPF0718 family.</text>
</comment>
<name>A0A9X3RB19_9BACI</name>
<accession>A0A9X3RB19</accession>
<dbReference type="RefSeq" id="WP_269923111.1">
    <property type="nucleotide sequence ID" value="NZ_JAMKBI010000016.1"/>
</dbReference>
<comment type="subcellular location">
    <subcellularLocation>
        <location evidence="1">Cell membrane</location>
        <topology evidence="1">Multi-pass membrane protein</topology>
    </subcellularLocation>
</comment>
<feature type="transmembrane region" description="Helical" evidence="7">
    <location>
        <begin position="269"/>
        <end position="290"/>
    </location>
</feature>
<evidence type="ECO:0000256" key="3">
    <source>
        <dbReference type="ARBA" id="ARBA00022475"/>
    </source>
</evidence>
<keyword evidence="4 7" id="KW-0812">Transmembrane</keyword>
<dbReference type="PANTHER" id="PTHR34184:SF4">
    <property type="entry name" value="UPF0718 PROTEIN YCGR"/>
    <property type="match status" value="1"/>
</dbReference>
<feature type="transmembrane region" description="Helical" evidence="7">
    <location>
        <begin position="311"/>
        <end position="333"/>
    </location>
</feature>
<evidence type="ECO:0000313" key="9">
    <source>
        <dbReference type="Proteomes" id="UP001152172"/>
    </source>
</evidence>
<dbReference type="Proteomes" id="UP001152172">
    <property type="component" value="Unassembled WGS sequence"/>
</dbReference>
<reference evidence="8" key="1">
    <citation type="submission" date="2022-05" db="EMBL/GenBank/DDBJ databases">
        <authorList>
            <person name="Colautti A."/>
            <person name="Iacumin L."/>
        </authorList>
    </citation>
    <scope>NUCLEOTIDE SEQUENCE</scope>
    <source>
        <strain evidence="8">DSM 30747</strain>
    </source>
</reference>
<organism evidence="8 9">
    <name type="scientific">Psychrobacillus psychrodurans</name>
    <dbReference type="NCBI Taxonomy" id="126157"/>
    <lineage>
        <taxon>Bacteria</taxon>
        <taxon>Bacillati</taxon>
        <taxon>Bacillota</taxon>
        <taxon>Bacilli</taxon>
        <taxon>Bacillales</taxon>
        <taxon>Bacillaceae</taxon>
        <taxon>Psychrobacillus</taxon>
    </lineage>
</organism>
<evidence type="ECO:0000256" key="7">
    <source>
        <dbReference type="SAM" id="Phobius"/>
    </source>
</evidence>
<keyword evidence="6 7" id="KW-0472">Membrane</keyword>
<dbReference type="InterPro" id="IPR005524">
    <property type="entry name" value="DUF318"/>
</dbReference>
<dbReference type="EMBL" id="JAMKBI010000016">
    <property type="protein sequence ID" value="MCZ8535095.1"/>
    <property type="molecule type" value="Genomic_DNA"/>
</dbReference>
<protein>
    <submittedName>
        <fullName evidence="8">Permease</fullName>
    </submittedName>
</protein>
<sequence>MKGQGISTWKETAITVIFGVIVFSFIAADYIQIHFEIPKVWLNATTIFLSIVLEALPFVFLGVFASALIQTFVSENTIQKLIPKNPLIAIIPVALLSALFPVCECAIIPVVRRLIKKGMPLHLGVIFIVGSPILNPIVFASTYYAFQSTPGIAYARMFLALILAILIGFLIHLFYRNHNQLKWTKNEFLDSSVRVNEKKSSKLKILMFNASDEFFDMGKYLIFGTILASLFQTFFDREILVSLGANDIVAPLVMMGLGFILSLCSEADAFVASSFAHTFSTGSLLAFLVYGPMLDIKSSIMLFAYFRTKFVIGYMIIITLSVYAIILIFQYLFL</sequence>
<evidence type="ECO:0000256" key="1">
    <source>
        <dbReference type="ARBA" id="ARBA00004651"/>
    </source>
</evidence>
<comment type="caution">
    <text evidence="8">The sequence shown here is derived from an EMBL/GenBank/DDBJ whole genome shotgun (WGS) entry which is preliminary data.</text>
</comment>
<gene>
    <name evidence="8" type="ORF">M9R61_17455</name>
</gene>
<feature type="transmembrane region" description="Helical" evidence="7">
    <location>
        <begin position="239"/>
        <end position="263"/>
    </location>
</feature>
<feature type="transmembrane region" description="Helical" evidence="7">
    <location>
        <begin position="40"/>
        <end position="69"/>
    </location>
</feature>
<dbReference type="PANTHER" id="PTHR34184">
    <property type="entry name" value="UPF0718 PROTEIN YCGR"/>
    <property type="match status" value="1"/>
</dbReference>
<dbReference type="AlphaFoldDB" id="A0A9X3RB19"/>